<comment type="similarity">
    <text evidence="9">Belongs to the dethiobiotin synthetase family.</text>
</comment>
<comment type="pathway">
    <text evidence="9">Cofactor biosynthesis; biotin biosynthesis; biotin from 7,8-diaminononanoate: step 1/2.</text>
</comment>
<dbReference type="InterPro" id="IPR027417">
    <property type="entry name" value="P-loop_NTPase"/>
</dbReference>
<feature type="binding site" evidence="9">
    <location>
        <begin position="16"/>
        <end position="21"/>
    </location>
    <ligand>
        <name>ATP</name>
        <dbReference type="ChEBI" id="CHEBI:30616"/>
    </ligand>
</feature>
<keyword evidence="1 9" id="KW-0963">Cytoplasm</keyword>
<dbReference type="PIRSF" id="PIRSF006755">
    <property type="entry name" value="DTB_synth"/>
    <property type="match status" value="1"/>
</dbReference>
<comment type="caution">
    <text evidence="9">Lacks conserved residue(s) required for the propagation of feature annotation.</text>
</comment>
<dbReference type="SUPFAM" id="SSF52540">
    <property type="entry name" value="P-loop containing nucleoside triphosphate hydrolases"/>
    <property type="match status" value="1"/>
</dbReference>
<evidence type="ECO:0000256" key="6">
    <source>
        <dbReference type="ARBA" id="ARBA00022840"/>
    </source>
</evidence>
<dbReference type="CDD" id="cd03109">
    <property type="entry name" value="DTBS"/>
    <property type="match status" value="1"/>
</dbReference>
<comment type="caution">
    <text evidence="10">The sequence shown here is derived from an EMBL/GenBank/DDBJ whole genome shotgun (WGS) entry which is preliminary data.</text>
</comment>
<feature type="binding site" evidence="9">
    <location>
        <position position="58"/>
    </location>
    <ligand>
        <name>ATP</name>
        <dbReference type="ChEBI" id="CHEBI:30616"/>
    </ligand>
</feature>
<keyword evidence="7 9" id="KW-0460">Magnesium</keyword>
<comment type="cofactor">
    <cofactor evidence="9">
        <name>Mg(2+)</name>
        <dbReference type="ChEBI" id="CHEBI:18420"/>
    </cofactor>
</comment>
<comment type="catalytic activity">
    <reaction evidence="9">
        <text>(7R,8S)-7,8-diammoniononanoate + CO2 + ATP = (4R,5S)-dethiobiotin + ADP + phosphate + 3 H(+)</text>
        <dbReference type="Rhea" id="RHEA:15805"/>
        <dbReference type="ChEBI" id="CHEBI:15378"/>
        <dbReference type="ChEBI" id="CHEBI:16526"/>
        <dbReference type="ChEBI" id="CHEBI:30616"/>
        <dbReference type="ChEBI" id="CHEBI:43474"/>
        <dbReference type="ChEBI" id="CHEBI:149469"/>
        <dbReference type="ChEBI" id="CHEBI:149473"/>
        <dbReference type="ChEBI" id="CHEBI:456216"/>
        <dbReference type="EC" id="6.3.3.3"/>
    </reaction>
</comment>
<sequence>MKVVRSGVFITGTDTEVGKTFISSLLVKGLRDYGVDAGYFKSVLSGGFYENGKLVPKDAKEVCEISGLKEDYENMVSYVLKNPYSPHLAAHVEDVDINIEKIINDYRNMMDKYEFLIVEGSGGVFCPIKIEGDEILFSDDVIKNLGLSTILVTRAGIGTLNHTALTVEHLRDIGVDIRGIIINGYNENDIMHRSNKEVIEKLTGIKNICTVPDMDKSNINDGVMMNLVSVLNKASLQ</sequence>
<comment type="subunit">
    <text evidence="9">Homodimer.</text>
</comment>
<keyword evidence="4 9" id="KW-0547">Nucleotide-binding</keyword>
<dbReference type="HAMAP" id="MF_00336">
    <property type="entry name" value="BioD"/>
    <property type="match status" value="1"/>
</dbReference>
<comment type="subcellular location">
    <subcellularLocation>
        <location evidence="9">Cytoplasm</location>
    </subcellularLocation>
</comment>
<feature type="binding site" evidence="9">
    <location>
        <position position="20"/>
    </location>
    <ligand>
        <name>Mg(2+)</name>
        <dbReference type="ChEBI" id="CHEBI:18420"/>
    </ligand>
</feature>
<feature type="binding site" evidence="9">
    <location>
        <position position="45"/>
    </location>
    <ligand>
        <name>substrate</name>
    </ligand>
</feature>
<evidence type="ECO:0000256" key="4">
    <source>
        <dbReference type="ARBA" id="ARBA00022741"/>
    </source>
</evidence>
<gene>
    <name evidence="9" type="primary">bioD</name>
    <name evidence="10" type="ORF">J2S18_000125</name>
</gene>
<comment type="function">
    <text evidence="9">Catalyzes a mechanistically unusual reaction, the ATP-dependent insertion of CO2 between the N7 and N8 nitrogen atoms of 7,8-diaminopelargonic acid (DAPA, also called 7,8-diammoniononanoate) to form a ureido ring.</text>
</comment>
<evidence type="ECO:0000256" key="1">
    <source>
        <dbReference type="ARBA" id="ARBA00022490"/>
    </source>
</evidence>
<evidence type="ECO:0000256" key="7">
    <source>
        <dbReference type="ARBA" id="ARBA00022842"/>
    </source>
</evidence>
<feature type="binding site" evidence="9">
    <location>
        <begin position="119"/>
        <end position="122"/>
    </location>
    <ligand>
        <name>ATP</name>
        <dbReference type="ChEBI" id="CHEBI:30616"/>
    </ligand>
</feature>
<feature type="binding site" evidence="9">
    <location>
        <position position="119"/>
    </location>
    <ligand>
        <name>Mg(2+)</name>
        <dbReference type="ChEBI" id="CHEBI:18420"/>
    </ligand>
</feature>
<dbReference type="PANTHER" id="PTHR43210:SF2">
    <property type="entry name" value="ATP-DEPENDENT DETHIOBIOTIN SYNTHETASE BIOD 2"/>
    <property type="match status" value="1"/>
</dbReference>
<keyword evidence="5 9" id="KW-0093">Biotin biosynthesis</keyword>
<keyword evidence="6 9" id="KW-0067">ATP-binding</keyword>
<dbReference type="NCBIfam" id="TIGR00347">
    <property type="entry name" value="bioD"/>
    <property type="match status" value="1"/>
</dbReference>
<keyword evidence="2 9" id="KW-0436">Ligase</keyword>
<dbReference type="EC" id="6.3.3.3" evidence="9"/>
<dbReference type="InterPro" id="IPR004472">
    <property type="entry name" value="DTB_synth_BioD"/>
</dbReference>
<dbReference type="Pfam" id="PF13500">
    <property type="entry name" value="AAA_26"/>
    <property type="match status" value="1"/>
</dbReference>
<evidence type="ECO:0000256" key="8">
    <source>
        <dbReference type="ARBA" id="ARBA00047386"/>
    </source>
</evidence>
<evidence type="ECO:0000256" key="2">
    <source>
        <dbReference type="ARBA" id="ARBA00022598"/>
    </source>
</evidence>
<dbReference type="Proteomes" id="UP001228504">
    <property type="component" value="Unassembled WGS sequence"/>
</dbReference>
<reference evidence="10 11" key="1">
    <citation type="submission" date="2023-07" db="EMBL/GenBank/DDBJ databases">
        <title>Genomic Encyclopedia of Type Strains, Phase IV (KMG-IV): sequencing the most valuable type-strain genomes for metagenomic binning, comparative biology and taxonomic classification.</title>
        <authorList>
            <person name="Goeker M."/>
        </authorList>
    </citation>
    <scope>NUCLEOTIDE SEQUENCE [LARGE SCALE GENOMIC DNA]</scope>
    <source>
        <strain evidence="10 11">DSM 20694</strain>
    </source>
</reference>
<dbReference type="PANTHER" id="PTHR43210">
    <property type="entry name" value="DETHIOBIOTIN SYNTHETASE"/>
    <property type="match status" value="1"/>
</dbReference>
<evidence type="ECO:0000313" key="11">
    <source>
        <dbReference type="Proteomes" id="UP001228504"/>
    </source>
</evidence>
<evidence type="ECO:0000313" key="10">
    <source>
        <dbReference type="EMBL" id="MDQ0148208.1"/>
    </source>
</evidence>
<evidence type="ECO:0000256" key="9">
    <source>
        <dbReference type="HAMAP-Rule" id="MF_00336"/>
    </source>
</evidence>
<evidence type="ECO:0000256" key="5">
    <source>
        <dbReference type="ARBA" id="ARBA00022756"/>
    </source>
</evidence>
<dbReference type="EMBL" id="JAUSUF010000001">
    <property type="protein sequence ID" value="MDQ0148208.1"/>
    <property type="molecule type" value="Genomic_DNA"/>
</dbReference>
<feature type="active site" evidence="9">
    <location>
        <position position="41"/>
    </location>
</feature>
<proteinExistence type="inferred from homology"/>
<organism evidence="10 11">
    <name type="scientific">Eubacterium multiforme</name>
    <dbReference type="NCBI Taxonomy" id="83339"/>
    <lineage>
        <taxon>Bacteria</taxon>
        <taxon>Bacillati</taxon>
        <taxon>Bacillota</taxon>
        <taxon>Clostridia</taxon>
        <taxon>Eubacteriales</taxon>
        <taxon>Eubacteriaceae</taxon>
        <taxon>Eubacterium</taxon>
    </lineage>
</organism>
<name>A0ABT9UNJ4_9FIRM</name>
<dbReference type="Gene3D" id="3.40.50.300">
    <property type="entry name" value="P-loop containing nucleotide triphosphate hydrolases"/>
    <property type="match status" value="1"/>
</dbReference>
<comment type="catalytic activity">
    <reaction evidence="8">
        <text>(7R,8S)-8-amino-7-(carboxyamino)nonanoate + ATP = (4R,5S)-dethiobiotin + ADP + phosphate + H(+)</text>
        <dbReference type="Rhea" id="RHEA:63684"/>
        <dbReference type="ChEBI" id="CHEBI:15378"/>
        <dbReference type="ChEBI" id="CHEBI:30616"/>
        <dbReference type="ChEBI" id="CHEBI:43474"/>
        <dbReference type="ChEBI" id="CHEBI:149470"/>
        <dbReference type="ChEBI" id="CHEBI:149473"/>
        <dbReference type="ChEBI" id="CHEBI:456216"/>
    </reaction>
</comment>
<evidence type="ECO:0000256" key="3">
    <source>
        <dbReference type="ARBA" id="ARBA00022723"/>
    </source>
</evidence>
<keyword evidence="11" id="KW-1185">Reference proteome</keyword>
<feature type="binding site" evidence="9">
    <location>
        <position position="58"/>
    </location>
    <ligand>
        <name>Mg(2+)</name>
        <dbReference type="ChEBI" id="CHEBI:18420"/>
    </ligand>
</feature>
<dbReference type="GO" id="GO:0004141">
    <property type="term" value="F:dethiobiotin synthase activity"/>
    <property type="evidence" value="ECO:0007669"/>
    <property type="project" value="UniProtKB-EC"/>
</dbReference>
<accession>A0ABT9UNJ4</accession>
<keyword evidence="3 9" id="KW-0479">Metal-binding</keyword>
<protein>
    <recommendedName>
        <fullName evidence="9">ATP-dependent dethiobiotin synthetase BioD</fullName>
        <ecNumber evidence="9">6.3.3.3</ecNumber>
    </recommendedName>
    <alternativeName>
        <fullName evidence="9">DTB synthetase</fullName>
        <shortName evidence="9">DTBS</shortName>
    </alternativeName>
    <alternativeName>
        <fullName evidence="9">Dethiobiotin synthase</fullName>
    </alternativeName>
</protein>